<dbReference type="InterPro" id="IPR015889">
    <property type="entry name" value="Intradiol_dOase_core"/>
</dbReference>
<dbReference type="InterPro" id="IPR012786">
    <property type="entry name" value="Protocat_dOase_a"/>
</dbReference>
<keyword evidence="3 5" id="KW-0560">Oxidoreductase</keyword>
<dbReference type="AlphaFoldDB" id="A0A840ATN7"/>
<dbReference type="PANTHER" id="PTHR33711:SF9">
    <property type="entry name" value="PROTOCATECHUATE 3,4-DIOXYGENASE ALPHA CHAIN"/>
    <property type="match status" value="1"/>
</dbReference>
<comment type="caution">
    <text evidence="5">The sequence shown here is derived from an EMBL/GenBank/DDBJ whole genome shotgun (WGS) entry which is preliminary data.</text>
</comment>
<dbReference type="RefSeq" id="WP_183400691.1">
    <property type="nucleotide sequence ID" value="NZ_JACIDS010000005.1"/>
</dbReference>
<evidence type="ECO:0000313" key="5">
    <source>
        <dbReference type="EMBL" id="MBB3933042.1"/>
    </source>
</evidence>
<dbReference type="InterPro" id="IPR050770">
    <property type="entry name" value="Intradiol_RC_Dioxygenase"/>
</dbReference>
<proteinExistence type="inferred from homology"/>
<evidence type="ECO:0000256" key="1">
    <source>
        <dbReference type="ARBA" id="ARBA00007825"/>
    </source>
</evidence>
<dbReference type="Pfam" id="PF00775">
    <property type="entry name" value="Dioxygenase_C"/>
    <property type="match status" value="1"/>
</dbReference>
<dbReference type="InterPro" id="IPR000627">
    <property type="entry name" value="Intradiol_dOase_C"/>
</dbReference>
<evidence type="ECO:0000313" key="6">
    <source>
        <dbReference type="Proteomes" id="UP000553963"/>
    </source>
</evidence>
<dbReference type="CDD" id="cd03463">
    <property type="entry name" value="3_4-PCD_alpha"/>
    <property type="match status" value="1"/>
</dbReference>
<evidence type="ECO:0000256" key="3">
    <source>
        <dbReference type="ARBA" id="ARBA00023002"/>
    </source>
</evidence>
<dbReference type="SUPFAM" id="SSF49482">
    <property type="entry name" value="Aromatic compound dioxygenase"/>
    <property type="match status" value="1"/>
</dbReference>
<evidence type="ECO:0000259" key="4">
    <source>
        <dbReference type="PROSITE" id="PS00083"/>
    </source>
</evidence>
<sequence>MVQRLDRLKESPSQTAGPYVHIGTTPHFIGIDNVYPVDLGSLPVPPEVKGERIVITGRIFDGSGNALRDALIEIWQADANGLYPGRGEHRGTADPAFSGWARQPVDGTTGIYRFETIKPGSAPYSDGRPMAPHITFWIVSRGINVGLHTRLYFGDEEAANAADPVLGRIELKSRVPTLIASRSDESGVPTYTFDIRLQGENETIFFDI</sequence>
<accession>A0A840ATN7</accession>
<evidence type="ECO:0000256" key="2">
    <source>
        <dbReference type="ARBA" id="ARBA00022964"/>
    </source>
</evidence>
<dbReference type="PANTHER" id="PTHR33711">
    <property type="entry name" value="DIOXYGENASE, PUTATIVE (AFU_ORTHOLOGUE AFUA_2G02910)-RELATED"/>
    <property type="match status" value="1"/>
</dbReference>
<dbReference type="Proteomes" id="UP000553963">
    <property type="component" value="Unassembled WGS sequence"/>
</dbReference>
<keyword evidence="2 5" id="KW-0223">Dioxygenase</keyword>
<dbReference type="PROSITE" id="PS00083">
    <property type="entry name" value="INTRADIOL_DIOXYGENAS"/>
    <property type="match status" value="1"/>
</dbReference>
<organism evidence="5 6">
    <name type="scientific">Kaistia hirudinis</name>
    <dbReference type="NCBI Taxonomy" id="1293440"/>
    <lineage>
        <taxon>Bacteria</taxon>
        <taxon>Pseudomonadati</taxon>
        <taxon>Pseudomonadota</taxon>
        <taxon>Alphaproteobacteria</taxon>
        <taxon>Hyphomicrobiales</taxon>
        <taxon>Kaistiaceae</taxon>
        <taxon>Kaistia</taxon>
    </lineage>
</organism>
<comment type="similarity">
    <text evidence="1">Belongs to the intradiol ring-cleavage dioxygenase family.</text>
</comment>
<gene>
    <name evidence="5" type="ORF">GGR25_004106</name>
</gene>
<feature type="domain" description="Intradiol ring-cleavage dioxygenases" evidence="4">
    <location>
        <begin position="55"/>
        <end position="83"/>
    </location>
</feature>
<protein>
    <submittedName>
        <fullName evidence="5">Protocatechuate 3,4-dioxygenase alpha subunit</fullName>
        <ecNumber evidence="5">1.13.11.3</ecNumber>
    </submittedName>
</protein>
<keyword evidence="6" id="KW-1185">Reference proteome</keyword>
<dbReference type="GO" id="GO:0008199">
    <property type="term" value="F:ferric iron binding"/>
    <property type="evidence" value="ECO:0007669"/>
    <property type="project" value="InterPro"/>
</dbReference>
<dbReference type="NCBIfam" id="TIGR02423">
    <property type="entry name" value="protocat_alph"/>
    <property type="match status" value="1"/>
</dbReference>
<dbReference type="Gene3D" id="2.60.130.10">
    <property type="entry name" value="Aromatic compound dioxygenase"/>
    <property type="match status" value="1"/>
</dbReference>
<dbReference type="EMBL" id="JACIDS010000005">
    <property type="protein sequence ID" value="MBB3933042.1"/>
    <property type="molecule type" value="Genomic_DNA"/>
</dbReference>
<dbReference type="GO" id="GO:0018578">
    <property type="term" value="F:protocatechuate 3,4-dioxygenase activity"/>
    <property type="evidence" value="ECO:0007669"/>
    <property type="project" value="UniProtKB-EC"/>
</dbReference>
<name>A0A840ATN7_9HYPH</name>
<dbReference type="EC" id="1.13.11.3" evidence="5"/>
<reference evidence="5 6" key="1">
    <citation type="submission" date="2020-08" db="EMBL/GenBank/DDBJ databases">
        <title>Genomic Encyclopedia of Type Strains, Phase IV (KMG-IV): sequencing the most valuable type-strain genomes for metagenomic binning, comparative biology and taxonomic classification.</title>
        <authorList>
            <person name="Goeker M."/>
        </authorList>
    </citation>
    <scope>NUCLEOTIDE SEQUENCE [LARGE SCALE GENOMIC DNA]</scope>
    <source>
        <strain evidence="5 6">DSM 25966</strain>
    </source>
</reference>